<dbReference type="HOGENOM" id="CLU_2465344_0_0_9"/>
<evidence type="ECO:0000256" key="1">
    <source>
        <dbReference type="SAM" id="Phobius"/>
    </source>
</evidence>
<gene>
    <name evidence="2" type="ORF">H131_09078</name>
</gene>
<proteinExistence type="predicted"/>
<name>R7ZFQ2_LYSSH</name>
<reference evidence="2 3" key="1">
    <citation type="submission" date="2013-04" db="EMBL/GenBank/DDBJ databases">
        <title>Draft genome of the heavy metal tolerant bacterium Lysinibacillus sphaericus strain OT4b.31.</title>
        <authorList>
            <person name="Pena-Montenegro T.D."/>
            <person name="Dussan J."/>
        </authorList>
    </citation>
    <scope>NUCLEOTIDE SEQUENCE [LARGE SCALE GENOMIC DNA]</scope>
    <source>
        <strain evidence="2 3">OT4b.31</strain>
    </source>
</reference>
<keyword evidence="1" id="KW-0472">Membrane</keyword>
<evidence type="ECO:0000313" key="3">
    <source>
        <dbReference type="Proteomes" id="UP000013911"/>
    </source>
</evidence>
<dbReference type="Proteomes" id="UP000013911">
    <property type="component" value="Unassembled WGS sequence"/>
</dbReference>
<comment type="caution">
    <text evidence="2">The sequence shown here is derived from an EMBL/GenBank/DDBJ whole genome shotgun (WGS) entry which is preliminary data.</text>
</comment>
<sequence>MLDNLVLLVVFFPRGVGGGLLTVTAGYSETSFSGGFAPLLVVEPIGLLFDNLVLLVVFFPREVSGGLLTVTAGYSETSFSGGCPIIGS</sequence>
<dbReference type="EMBL" id="AQPX01000015">
    <property type="protein sequence ID" value="EON72849.1"/>
    <property type="molecule type" value="Genomic_DNA"/>
</dbReference>
<feature type="transmembrane region" description="Helical" evidence="1">
    <location>
        <begin position="39"/>
        <end position="59"/>
    </location>
</feature>
<keyword evidence="1" id="KW-0812">Transmembrane</keyword>
<accession>R7ZFQ2</accession>
<feature type="transmembrane region" description="Helical" evidence="1">
    <location>
        <begin position="6"/>
        <end position="27"/>
    </location>
</feature>
<keyword evidence="1" id="KW-1133">Transmembrane helix</keyword>
<protein>
    <submittedName>
        <fullName evidence="2">Uncharacterized protein</fullName>
    </submittedName>
</protein>
<organism evidence="2 3">
    <name type="scientific">Lysinibacillus sphaericus OT4b.31</name>
    <dbReference type="NCBI Taxonomy" id="1285586"/>
    <lineage>
        <taxon>Bacteria</taxon>
        <taxon>Bacillati</taxon>
        <taxon>Bacillota</taxon>
        <taxon>Bacilli</taxon>
        <taxon>Bacillales</taxon>
        <taxon>Bacillaceae</taxon>
        <taxon>Lysinibacillus</taxon>
    </lineage>
</organism>
<evidence type="ECO:0000313" key="2">
    <source>
        <dbReference type="EMBL" id="EON72849.1"/>
    </source>
</evidence>
<dbReference type="AlphaFoldDB" id="R7ZFQ2"/>